<evidence type="ECO:0000259" key="1">
    <source>
        <dbReference type="Pfam" id="PF01717"/>
    </source>
</evidence>
<accession>A0ABT2S443</accession>
<keyword evidence="3" id="KW-1185">Reference proteome</keyword>
<dbReference type="Pfam" id="PF01717">
    <property type="entry name" value="Meth_synt_2"/>
    <property type="match status" value="1"/>
</dbReference>
<evidence type="ECO:0000313" key="3">
    <source>
        <dbReference type="Proteomes" id="UP001207605"/>
    </source>
</evidence>
<reference evidence="2 3" key="1">
    <citation type="journal article" date="2021" name="ISME Commun">
        <title>Automated analysis of genomic sequences facilitates high-throughput and comprehensive description of bacteria.</title>
        <authorList>
            <person name="Hitch T.C.A."/>
        </authorList>
    </citation>
    <scope>NUCLEOTIDE SEQUENCE [LARGE SCALE GENOMIC DNA]</scope>
    <source>
        <strain evidence="2 3">Sanger_02</strain>
    </source>
</reference>
<keyword evidence="2" id="KW-0808">Transferase</keyword>
<dbReference type="GO" id="GO:0003871">
    <property type="term" value="F:5-methyltetrahydropteroyltriglutamate-homocysteine S-methyltransferase activity"/>
    <property type="evidence" value="ECO:0007669"/>
    <property type="project" value="UniProtKB-EC"/>
</dbReference>
<dbReference type="InterPro" id="IPR002629">
    <property type="entry name" value="Met_Synth_C/arc"/>
</dbReference>
<dbReference type="EMBL" id="JAOQJV010000003">
    <property type="protein sequence ID" value="MCU6699336.1"/>
    <property type="molecule type" value="Genomic_DNA"/>
</dbReference>
<dbReference type="EC" id="2.1.1.14" evidence="2"/>
<dbReference type="SUPFAM" id="SSF51726">
    <property type="entry name" value="UROD/MetE-like"/>
    <property type="match status" value="1"/>
</dbReference>
<dbReference type="GO" id="GO:0032259">
    <property type="term" value="P:methylation"/>
    <property type="evidence" value="ECO:0007669"/>
    <property type="project" value="UniProtKB-KW"/>
</dbReference>
<keyword evidence="2" id="KW-0489">Methyltransferase</keyword>
<dbReference type="Proteomes" id="UP001207605">
    <property type="component" value="Unassembled WGS sequence"/>
</dbReference>
<evidence type="ECO:0000313" key="2">
    <source>
        <dbReference type="EMBL" id="MCU6699336.1"/>
    </source>
</evidence>
<dbReference type="RefSeq" id="WP_262580985.1">
    <property type="nucleotide sequence ID" value="NZ_JAOQJV010000003.1"/>
</dbReference>
<gene>
    <name evidence="2" type="ORF">OCV65_03665</name>
</gene>
<comment type="caution">
    <text evidence="2">The sequence shown here is derived from an EMBL/GenBank/DDBJ whole genome shotgun (WGS) entry which is preliminary data.</text>
</comment>
<dbReference type="InterPro" id="IPR038071">
    <property type="entry name" value="UROD/MetE-like_sf"/>
</dbReference>
<proteinExistence type="predicted"/>
<dbReference type="CDD" id="cd03311">
    <property type="entry name" value="CIMS_C_terminal_like"/>
    <property type="match status" value="1"/>
</dbReference>
<sequence>MSLLQTPFRYDYVGSFLRPERLKKARADFESGMINPSQLKEVEDECILDLVSKIKDLGYHVITDGEFRRSTWHLDFMWGFNGIEHKKTLAGNTTFDGEAAMIDDTYMISKISVKEHPFVEHFKFIKALEDENTIAKQTIPSPGQFYAYFTGAELLTTTLDIYGTEEAFADDVVKAYSEFVAEIYAAGCRNLQFDDCVWGGMVNPKLAVALTGRSGQQLEEYKKLILDLNNRVVTLAPTDLIINTHVCRGNYHSTFFSSGAYDGVADLLFGEEHVNTYYLEYDDERSGGFAPLAKVSEDKKVVLGLITTKTPALENKEDVIARIHEAAKYIPLDRLYLSPQCGFASCEIGNKLTEEEQWNKLRLVKEIAEEVWGK</sequence>
<dbReference type="PANTHER" id="PTHR43844">
    <property type="entry name" value="METHIONINE SYNTHASE"/>
    <property type="match status" value="1"/>
</dbReference>
<organism evidence="2 3">
    <name type="scientific">Dorea ammoniilytica</name>
    <dbReference type="NCBI Taxonomy" id="2981788"/>
    <lineage>
        <taxon>Bacteria</taxon>
        <taxon>Bacillati</taxon>
        <taxon>Bacillota</taxon>
        <taxon>Clostridia</taxon>
        <taxon>Lachnospirales</taxon>
        <taxon>Lachnospiraceae</taxon>
        <taxon>Dorea</taxon>
    </lineage>
</organism>
<protein>
    <submittedName>
        <fullName evidence="2">5-methyltetrahydropteroyltriglutamate--homocysteine S-methyltransferase</fullName>
        <ecNumber evidence="2">2.1.1.14</ecNumber>
    </submittedName>
</protein>
<dbReference type="PANTHER" id="PTHR43844:SF1">
    <property type="entry name" value="METHIONINE SYNTHASE"/>
    <property type="match status" value="1"/>
</dbReference>
<dbReference type="Gene3D" id="3.20.20.210">
    <property type="match status" value="1"/>
</dbReference>
<feature type="domain" description="Cobalamin-independent methionine synthase MetE C-terminal/archaeal" evidence="1">
    <location>
        <begin position="167"/>
        <end position="368"/>
    </location>
</feature>
<dbReference type="NCBIfam" id="NF005085">
    <property type="entry name" value="PRK06520.1"/>
    <property type="match status" value="1"/>
</dbReference>
<name>A0ABT2S443_9FIRM</name>